<keyword evidence="2" id="KW-1185">Reference proteome</keyword>
<comment type="caution">
    <text evidence="1">The sequence shown here is derived from an EMBL/GenBank/DDBJ whole genome shotgun (WGS) entry which is preliminary data.</text>
</comment>
<reference evidence="1" key="1">
    <citation type="submission" date="2019-11" db="EMBL/GenBank/DDBJ databases">
        <title>Nori genome reveals adaptations in red seaweeds to the harsh intertidal environment.</title>
        <authorList>
            <person name="Wang D."/>
            <person name="Mao Y."/>
        </authorList>
    </citation>
    <scope>NUCLEOTIDE SEQUENCE</scope>
    <source>
        <tissue evidence="1">Gametophyte</tissue>
    </source>
</reference>
<evidence type="ECO:0000313" key="1">
    <source>
        <dbReference type="EMBL" id="KAK1869650.1"/>
    </source>
</evidence>
<organism evidence="1 2">
    <name type="scientific">Pyropia yezoensis</name>
    <name type="common">Susabi-nori</name>
    <name type="synonym">Porphyra yezoensis</name>
    <dbReference type="NCBI Taxonomy" id="2788"/>
    <lineage>
        <taxon>Eukaryota</taxon>
        <taxon>Rhodophyta</taxon>
        <taxon>Bangiophyceae</taxon>
        <taxon>Bangiales</taxon>
        <taxon>Bangiaceae</taxon>
        <taxon>Pyropia</taxon>
    </lineage>
</organism>
<accession>A0ACC3CHR8</accession>
<dbReference type="EMBL" id="CM020620">
    <property type="protein sequence ID" value="KAK1869650.1"/>
    <property type="molecule type" value="Genomic_DNA"/>
</dbReference>
<name>A0ACC3CHR8_PYRYE</name>
<gene>
    <name evidence="1" type="ORF">I4F81_012120</name>
</gene>
<sequence length="238" mass="25145">MTGGRLATTGGVLATTGGRAAPTAGGAFFRPPRIPPFPPPPPPPRKSPQPFPPPPLRPPTPLPSPPHPLPPPPPASPPPPLSGSPPHSVCSPPPGRPPLSPCPLLVQFSLAGAGGGRRSLLLSPSSLSPMVNRVVKKVDIFEIDMAGGTQVRPVKSQIVKMFMEQFSTPSTAYGSTGMHITVREVPELAVREVPELAVPESGPGFVLEDGRHRVVALKQLHEDTQQNEYRYMDVTVLS</sequence>
<dbReference type="Proteomes" id="UP000798662">
    <property type="component" value="Chromosome 3"/>
</dbReference>
<protein>
    <submittedName>
        <fullName evidence="1">Uncharacterized protein</fullName>
    </submittedName>
</protein>
<evidence type="ECO:0000313" key="2">
    <source>
        <dbReference type="Proteomes" id="UP000798662"/>
    </source>
</evidence>
<proteinExistence type="predicted"/>